<comment type="similarity">
    <text evidence="2">Belongs to the WD repeat EDC4 family.</text>
</comment>
<reference evidence="12 13" key="1">
    <citation type="submission" date="2011-02" db="EMBL/GenBank/DDBJ databases">
        <title>The Genome Sequence of Mortierella verticillata NRRL 6337.</title>
        <authorList>
            <consortium name="The Broad Institute Genome Sequencing Platform"/>
            <person name="Russ C."/>
            <person name="Cuomo C."/>
            <person name="Burger G."/>
            <person name="Gray M.W."/>
            <person name="Holland P.W.H."/>
            <person name="King N."/>
            <person name="Lang F.B.F."/>
            <person name="Roger A.J."/>
            <person name="Ruiz-Trillo I."/>
            <person name="Young S.K."/>
            <person name="Zeng Q."/>
            <person name="Gargeya S."/>
            <person name="Alvarado L."/>
            <person name="Berlin A."/>
            <person name="Chapman S.B."/>
            <person name="Chen Z."/>
            <person name="Freedman E."/>
            <person name="Gellesch M."/>
            <person name="Goldberg J."/>
            <person name="Griggs A."/>
            <person name="Gujja S."/>
            <person name="Heilman E."/>
            <person name="Heiman D."/>
            <person name="Howarth C."/>
            <person name="Mehta T."/>
            <person name="Neiman D."/>
            <person name="Pearson M."/>
            <person name="Roberts A."/>
            <person name="Saif S."/>
            <person name="Shea T."/>
            <person name="Shenoy N."/>
            <person name="Sisk P."/>
            <person name="Stolte C."/>
            <person name="Sykes S."/>
            <person name="White J."/>
            <person name="Yandava C."/>
            <person name="Haas B."/>
            <person name="Nusbaum C."/>
            <person name="Birren B."/>
        </authorList>
    </citation>
    <scope>NUCLEOTIDE SEQUENCE [LARGE SCALE GENOMIC DNA]</scope>
    <source>
        <strain evidence="12 13">NRRL 6337</strain>
    </source>
</reference>
<dbReference type="OrthoDB" id="21128at2759"/>
<dbReference type="InterPro" id="IPR049404">
    <property type="entry name" value="EDC4_C"/>
</dbReference>
<feature type="compositionally biased region" description="Polar residues" evidence="9">
    <location>
        <begin position="122"/>
        <end position="158"/>
    </location>
</feature>
<evidence type="ECO:0008006" key="14">
    <source>
        <dbReference type="Google" id="ProtNLM"/>
    </source>
</evidence>
<evidence type="ECO:0000259" key="11">
    <source>
        <dbReference type="Pfam" id="PF21289"/>
    </source>
</evidence>
<keyword evidence="4 7" id="KW-0853">WD repeat</keyword>
<feature type="compositionally biased region" description="Polar residues" evidence="9">
    <location>
        <begin position="1269"/>
        <end position="1280"/>
    </location>
</feature>
<feature type="compositionally biased region" description="Low complexity" evidence="9">
    <location>
        <begin position="230"/>
        <end position="241"/>
    </location>
</feature>
<dbReference type="Gene3D" id="6.10.140.270">
    <property type="match status" value="1"/>
</dbReference>
<organism evidence="12 13">
    <name type="scientific">Podila verticillata NRRL 6337</name>
    <dbReference type="NCBI Taxonomy" id="1069443"/>
    <lineage>
        <taxon>Eukaryota</taxon>
        <taxon>Fungi</taxon>
        <taxon>Fungi incertae sedis</taxon>
        <taxon>Mucoromycota</taxon>
        <taxon>Mortierellomycotina</taxon>
        <taxon>Mortierellomycetes</taxon>
        <taxon>Mortierellales</taxon>
        <taxon>Mortierellaceae</taxon>
        <taxon>Podila</taxon>
    </lineage>
</organism>
<evidence type="ECO:0000256" key="6">
    <source>
        <dbReference type="ARBA" id="ARBA00023054"/>
    </source>
</evidence>
<dbReference type="PANTHER" id="PTHR15598">
    <property type="entry name" value="ENHANCER OF MRNA-DECAPPING PROTEIN 4"/>
    <property type="match status" value="1"/>
</dbReference>
<dbReference type="InterPro" id="IPR001680">
    <property type="entry name" value="WD40_rpt"/>
</dbReference>
<feature type="compositionally biased region" description="Pro residues" evidence="9">
    <location>
        <begin position="266"/>
        <end position="276"/>
    </location>
</feature>
<evidence type="ECO:0000313" key="12">
    <source>
        <dbReference type="EMBL" id="KFH62555.1"/>
    </source>
</evidence>
<dbReference type="InterPro" id="IPR045152">
    <property type="entry name" value="EDC4-like"/>
</dbReference>
<protein>
    <recommendedName>
        <fullName evidence="14">Enhancer of mRNA-decapping protein 4 WD40 repeat region domain-containing protein</fullName>
    </recommendedName>
</protein>
<feature type="repeat" description="WD" evidence="7">
    <location>
        <begin position="592"/>
        <end position="633"/>
    </location>
</feature>
<feature type="domain" description="Enhancer of mRNA-decapping protein 4 C-terminal" evidence="11">
    <location>
        <begin position="1286"/>
        <end position="1394"/>
    </location>
</feature>
<proteinExistence type="inferred from homology"/>
<feature type="compositionally biased region" description="Polar residues" evidence="9">
    <location>
        <begin position="969"/>
        <end position="982"/>
    </location>
</feature>
<dbReference type="Pfam" id="PF21289">
    <property type="entry name" value="EDC4_C"/>
    <property type="match status" value="1"/>
</dbReference>
<dbReference type="InterPro" id="IPR032401">
    <property type="entry name" value="EDC4_WD40"/>
</dbReference>
<feature type="compositionally biased region" description="Polar residues" evidence="9">
    <location>
        <begin position="838"/>
        <end position="883"/>
    </location>
</feature>
<sequence length="1423" mass="154863">MLQGQGGQAQSQGSQSQNQGQNQSQGMHQHPQQQQQQQQQQPVGDMHQHQFYHGMGPPPPHPMGQMGPMGPMMPPGFGFASQGIDQHQMYLQMMHQSQRGSPLGHLQQGPQPQPQGRPQPQSNARASLLQSLNQPAIVSPTASSASTFNPASSQSPVAAQIQATQAELQASTDSLKLALFGAPKQEPTAAQRQTEDLKMALFGGSRPEFSQPQPSPKKEETNLLAMLQKSSNSSSPAMSSSFHEPTHEPAEPVIDSFRAKDTATKSPPPKESPAPPSTSRFTYVNPFHSFTSASHSPVQPTPSSPPVSRTAPAPAPVPAPPAQEISSAPSSKRSSLVAPIQRRETPTHTESATASRTHERDQKRYQVDQLLPPHSAWNHRVQKLAKGSSSVPDGVYLNHPESATTVYDTGLDNSDAIFSEDLETIPITLIPTDVEYNHGKLVAVSKGYISYAAKGGKIRVIQQLHGHRTLLRGHTDQVIDMGFSATESLDILGLQLLASVGKDSRVIIWNLSGSESDSTDISHSKYMELVGVSQSDQPRYGRIAWNPTQPSVLALVNCDDHSVLVVDVQKLMESSESPVISETKLLQHAVVIEAHEQTINDIAYSADGSVIITASEDGTVKFWEVDSTKATLLHAFVPHGGLGVTNAIFVDQSDSTTARCVVTACRRGTELSLFQINNSELLDQFVFKEPPTSSRRSSVGKGASRLHDMRMFNFMGYDLETSSLVLANSARLSLFGLKITVSASESVPVASGVSQAKYIKSTTESDHSPCSAKFDFMIEYPMPQPVVSFVVLPDVSLEYNGFSVYCIQAKAVQQYIIKGLEPHDKHKCQAFISTVSAPKQTETKTKPNSRTTTPKASNSPSTKVNDNTDSTFKTQKTLEQATAPSAAVPDTQEKEPLKLHGPVINGAIAKLKEKKRNSANASAAESPILPDVQDKRESPKLTTSGRATRKSSQDLSLAAQDVKKPQMPSPSETKSGDSTRSARTVRRQQDTTSEGLPPVPDQGSALLPSGTISVSVSELQSLLQSMEDKISSRFERKLTAELEQHYRRVEEDQISRQEAVLKMVSQSLAKNTEQLLVQTVHKEIQNSVVPSLNKIVGAAVERQLTRAIGDAAVKALPAAINTSVSENVERVMGSASFMNELTTQVATSIRPSIEESFKDSFTKVLIPSYQKATQAMFQQIHAAFQSGIEDLTSANQKDQEAVENLNQSVKKLSSNVEVIQSSVAQVAQAQSDHSFPGGVQRQDPRRSVSGLQRALQGDENSAHPAYVSRRTSQQQSPVESKQMANINQLIAYGDFEEAFTQALSTNDSNIVFHICSKVSPRAVFQQSPTSTGTLSQPVLLALTLHLANEQLAQNLGTKLTWLQEVLMRLNTKDPMLSEHMSRILPNVHRRLSDTYKELINGTEPSPHIHTIQRLIAFVESMQL</sequence>
<dbReference type="Gene3D" id="1.10.220.100">
    <property type="entry name" value="conserved c-terminal region of ge- 1"/>
    <property type="match status" value="1"/>
</dbReference>
<gene>
    <name evidence="12" type="ORF">MVEG_11948</name>
</gene>
<feature type="region of interest" description="Disordered" evidence="9">
    <location>
        <begin position="915"/>
        <end position="1008"/>
    </location>
</feature>
<dbReference type="InterPro" id="IPR036322">
    <property type="entry name" value="WD40_repeat_dom_sf"/>
</dbReference>
<feature type="compositionally biased region" description="Low complexity" evidence="9">
    <location>
        <begin position="8"/>
        <end position="45"/>
    </location>
</feature>
<keyword evidence="6 8" id="KW-0175">Coiled coil</keyword>
<dbReference type="InterPro" id="IPR015943">
    <property type="entry name" value="WD40/YVTN_repeat-like_dom_sf"/>
</dbReference>
<dbReference type="PROSITE" id="PS50082">
    <property type="entry name" value="WD_REPEATS_2"/>
    <property type="match status" value="2"/>
</dbReference>
<feature type="region of interest" description="Disordered" evidence="9">
    <location>
        <begin position="838"/>
        <end position="901"/>
    </location>
</feature>
<evidence type="ECO:0000256" key="9">
    <source>
        <dbReference type="SAM" id="MobiDB-lite"/>
    </source>
</evidence>
<dbReference type="PANTHER" id="PTHR15598:SF5">
    <property type="entry name" value="ENHANCER OF MRNA-DECAPPING PROTEIN 4"/>
    <property type="match status" value="1"/>
</dbReference>
<dbReference type="InterPro" id="IPR044938">
    <property type="entry name" value="EDC4_C_sf"/>
</dbReference>
<evidence type="ECO:0000256" key="7">
    <source>
        <dbReference type="PROSITE-ProRule" id="PRU00221"/>
    </source>
</evidence>
<feature type="coiled-coil region" evidence="8">
    <location>
        <begin position="1188"/>
        <end position="1222"/>
    </location>
</feature>
<dbReference type="GO" id="GO:0031087">
    <property type="term" value="P:deadenylation-independent decapping of nuclear-transcribed mRNA"/>
    <property type="evidence" value="ECO:0007669"/>
    <property type="project" value="InterPro"/>
</dbReference>
<dbReference type="Pfam" id="PF16529">
    <property type="entry name" value="Ge1_WD40"/>
    <property type="match status" value="1"/>
</dbReference>
<evidence type="ECO:0000313" key="13">
    <source>
        <dbReference type="Proteomes" id="UP000243308"/>
    </source>
</evidence>
<evidence type="ECO:0000256" key="5">
    <source>
        <dbReference type="ARBA" id="ARBA00022737"/>
    </source>
</evidence>
<dbReference type="GO" id="GO:0000932">
    <property type="term" value="C:P-body"/>
    <property type="evidence" value="ECO:0007669"/>
    <property type="project" value="UniProtKB-SubCell"/>
</dbReference>
<dbReference type="PROSITE" id="PS00678">
    <property type="entry name" value="WD_REPEATS_1"/>
    <property type="match status" value="2"/>
</dbReference>
<feature type="region of interest" description="Disordered" evidence="9">
    <location>
        <begin position="182"/>
        <end position="364"/>
    </location>
</feature>
<feature type="region of interest" description="Disordered" evidence="9">
    <location>
        <begin position="1230"/>
        <end position="1280"/>
    </location>
</feature>
<evidence type="ECO:0000256" key="2">
    <source>
        <dbReference type="ARBA" id="ARBA00009639"/>
    </source>
</evidence>
<evidence type="ECO:0000259" key="10">
    <source>
        <dbReference type="Pfam" id="PF16529"/>
    </source>
</evidence>
<feature type="compositionally biased region" description="Polar residues" evidence="9">
    <location>
        <begin position="324"/>
        <end position="334"/>
    </location>
</feature>
<feature type="region of interest" description="Disordered" evidence="9">
    <location>
        <begin position="1"/>
        <end position="81"/>
    </location>
</feature>
<dbReference type="InterPro" id="IPR019775">
    <property type="entry name" value="WD40_repeat_CS"/>
</dbReference>
<dbReference type="SUPFAM" id="SSF50978">
    <property type="entry name" value="WD40 repeat-like"/>
    <property type="match status" value="1"/>
</dbReference>
<name>A0A086TKS8_9FUNG</name>
<feature type="region of interest" description="Disordered" evidence="9">
    <location>
        <begin position="97"/>
        <end position="158"/>
    </location>
</feature>
<dbReference type="PROSITE" id="PS50294">
    <property type="entry name" value="WD_REPEATS_REGION"/>
    <property type="match status" value="1"/>
</dbReference>
<feature type="repeat" description="WD" evidence="7">
    <location>
        <begin position="471"/>
        <end position="519"/>
    </location>
</feature>
<evidence type="ECO:0000256" key="4">
    <source>
        <dbReference type="ARBA" id="ARBA00022574"/>
    </source>
</evidence>
<dbReference type="Proteomes" id="UP000243308">
    <property type="component" value="Unassembled WGS sequence"/>
</dbReference>
<keyword evidence="13" id="KW-1185">Reference proteome</keyword>
<keyword evidence="3" id="KW-0963">Cytoplasm</keyword>
<evidence type="ECO:0000256" key="1">
    <source>
        <dbReference type="ARBA" id="ARBA00004201"/>
    </source>
</evidence>
<keyword evidence="5" id="KW-0677">Repeat</keyword>
<comment type="subcellular location">
    <subcellularLocation>
        <location evidence="1">Cytoplasm</location>
        <location evidence="1">P-body</location>
    </subcellularLocation>
</comment>
<feature type="domain" description="Enhancer of mRNA-decapping protein 4 WD40 repeat region" evidence="10">
    <location>
        <begin position="434"/>
        <end position="695"/>
    </location>
</feature>
<dbReference type="SMART" id="SM00320">
    <property type="entry name" value="WD40"/>
    <property type="match status" value="2"/>
</dbReference>
<evidence type="ECO:0000256" key="8">
    <source>
        <dbReference type="SAM" id="Coils"/>
    </source>
</evidence>
<dbReference type="Gene3D" id="2.130.10.10">
    <property type="entry name" value="YVTN repeat-like/Quinoprotein amine dehydrogenase"/>
    <property type="match status" value="1"/>
</dbReference>
<accession>A0A086TKS8</accession>
<evidence type="ECO:0000256" key="3">
    <source>
        <dbReference type="ARBA" id="ARBA00022490"/>
    </source>
</evidence>
<dbReference type="EMBL" id="KN042431">
    <property type="protein sequence ID" value="KFH62555.1"/>
    <property type="molecule type" value="Genomic_DNA"/>
</dbReference>